<evidence type="ECO:0000313" key="3">
    <source>
        <dbReference type="EMBL" id="GIL70423.1"/>
    </source>
</evidence>
<dbReference type="OrthoDB" id="361242at2759"/>
<evidence type="ECO:0000313" key="4">
    <source>
        <dbReference type="Proteomes" id="UP000747110"/>
    </source>
</evidence>
<feature type="non-terminal residue" evidence="3">
    <location>
        <position position="1"/>
    </location>
</feature>
<keyword evidence="1" id="KW-0539">Nucleus</keyword>
<dbReference type="EMBL" id="BNCP01000002">
    <property type="protein sequence ID" value="GIL70423.1"/>
    <property type="molecule type" value="Genomic_DNA"/>
</dbReference>
<dbReference type="GO" id="GO:0006310">
    <property type="term" value="P:DNA recombination"/>
    <property type="evidence" value="ECO:0007669"/>
    <property type="project" value="UniProtKB-UniRule"/>
</dbReference>
<evidence type="ECO:0000256" key="1">
    <source>
        <dbReference type="RuleBase" id="RU365071"/>
    </source>
</evidence>
<feature type="region of interest" description="Disordered" evidence="2">
    <location>
        <begin position="167"/>
        <end position="323"/>
    </location>
</feature>
<dbReference type="PANTHER" id="PTHR16140">
    <property type="entry name" value="NON-STRUCTURAL MAINTENANCE OF CHROMOSOMES ELEMENT 4"/>
    <property type="match status" value="1"/>
</dbReference>
<protein>
    <recommendedName>
        <fullName evidence="1">Non-structural maintenance of chromosomes element 4</fullName>
    </recommendedName>
</protein>
<keyword evidence="1" id="KW-0233">DNA recombination</keyword>
<name>A0A8J4FFW3_9CHLO</name>
<feature type="compositionally biased region" description="Basic residues" evidence="2">
    <location>
        <begin position="311"/>
        <end position="320"/>
    </location>
</feature>
<dbReference type="GO" id="GO:0006281">
    <property type="term" value="P:DNA repair"/>
    <property type="evidence" value="ECO:0007669"/>
    <property type="project" value="UniProtKB-UniRule"/>
</dbReference>
<dbReference type="GO" id="GO:0005634">
    <property type="term" value="C:nucleus"/>
    <property type="evidence" value="ECO:0007669"/>
    <property type="project" value="UniProtKB-SubCell"/>
</dbReference>
<gene>
    <name evidence="3" type="ORF">Vretifemale_1187</name>
</gene>
<comment type="function">
    <text evidence="1">Component of the SMC5-SMC6 complex, that promotes sister chromatid alignment after DNA damage and facilitates double-stranded DNA breaks (DSBs) repair via homologous recombination between sister chromatids.</text>
</comment>
<dbReference type="PANTHER" id="PTHR16140:SF0">
    <property type="entry name" value="NON-STRUCTURAL MAINTENANCE OF CHROMOSOMES ELEMENT 4"/>
    <property type="match status" value="1"/>
</dbReference>
<comment type="similarity">
    <text evidence="1">Belongs to the NSE4 family.</text>
</comment>
<dbReference type="GO" id="GO:0030915">
    <property type="term" value="C:Smc5-Smc6 complex"/>
    <property type="evidence" value="ECO:0007669"/>
    <property type="project" value="UniProtKB-UniRule"/>
</dbReference>
<feature type="compositionally biased region" description="Low complexity" evidence="2">
    <location>
        <begin position="117"/>
        <end position="140"/>
    </location>
</feature>
<accession>A0A8J4FFW3</accession>
<comment type="caution">
    <text evidence="3">The sequence shown here is derived from an EMBL/GenBank/DDBJ whole genome shotgun (WGS) entry which is preliminary data.</text>
</comment>
<feature type="region of interest" description="Disordered" evidence="2">
    <location>
        <begin position="97"/>
        <end position="148"/>
    </location>
</feature>
<proteinExistence type="inferred from homology"/>
<evidence type="ECO:0000256" key="2">
    <source>
        <dbReference type="SAM" id="MobiDB-lite"/>
    </source>
</evidence>
<dbReference type="Proteomes" id="UP000747110">
    <property type="component" value="Unassembled WGS sequence"/>
</dbReference>
<feature type="compositionally biased region" description="Polar residues" evidence="2">
    <location>
        <begin position="103"/>
        <end position="112"/>
    </location>
</feature>
<comment type="subcellular location">
    <subcellularLocation>
        <location evidence="1">Nucleus</location>
    </subcellularLocation>
</comment>
<dbReference type="AlphaFoldDB" id="A0A8J4FFW3"/>
<feature type="region of interest" description="Disordered" evidence="2">
    <location>
        <begin position="588"/>
        <end position="610"/>
    </location>
</feature>
<organism evidence="3 4">
    <name type="scientific">Volvox reticuliferus</name>
    <dbReference type="NCBI Taxonomy" id="1737510"/>
    <lineage>
        <taxon>Eukaryota</taxon>
        <taxon>Viridiplantae</taxon>
        <taxon>Chlorophyta</taxon>
        <taxon>core chlorophytes</taxon>
        <taxon>Chlorophyceae</taxon>
        <taxon>CS clade</taxon>
        <taxon>Chlamydomonadales</taxon>
        <taxon>Volvocaceae</taxon>
        <taxon>Volvox</taxon>
    </lineage>
</organism>
<keyword evidence="4" id="KW-1185">Reference proteome</keyword>
<comment type="subunit">
    <text evidence="1">Component of the SMC5-SMC6 complex.</text>
</comment>
<sequence length="711" mass="74408">MKCWVIWMLRPRREERTMVYVIDLTGDDDVQAPPPAKRRRHGPNVKIEDACFSFGVAKTGSVPQGGTRLAHVVIDLCDDAPAVAAIGKSSCKVNTGCGRGTAVQHSKSMNSRRQTHAEPSSVPTPPAAAALPTPVPAHAPSVPRARNIPVTSSKQLLITAFARPNVRSQAQPAGSPSPHPPATTAANRTGRQGSAAGAAPDRREAATAAVHSTAQTPLGSGVVRASGSTTGATCPGMKRPPSASAEARGGTAGGSRPANLGGSGNGGEGGTADAGVAGGTSGNRVPENGRARARQPPGSGAGGAARGERAKTRHATWRRLHSQDRDLDARNDLGGLDRDSSLRFLDVMQQHNVTLEDIQDGAQAARDAVQHHKLSGIVLEASSRLERMDQRTPEDLVRVLRVAFPLVPGRASDRGINWTRLNSLAAKLFHPARGASVMLGPMNTQPKQRKAAAQRRKPEQVAAVTRPEEYEAGQDDSQKDSFTVHVMEEVLQRLRKVRSDAVAAAAAGEGSAAAADVTMVDMPTGLRLPATAFRPFVEVILDHSGFAQTVENNHAVGHLLAQSLLLAHINENGQLSLAALTAEEHKASKKAAQRVRPAPPTAASRHQAPGCTATAATAATAATVTTVTTTNLQQHVHFVIPLEMSDWPVMCEHVPRECCLMPSRSYSEDGAMIESAPRRRAGAAVGPGEAQEPGPGHAARGPGSRPGLGQG</sequence>
<dbReference type="InterPro" id="IPR027786">
    <property type="entry name" value="Nse4/EID"/>
</dbReference>
<feature type="region of interest" description="Disordered" evidence="2">
    <location>
        <begin position="672"/>
        <end position="711"/>
    </location>
</feature>
<keyword evidence="1" id="KW-0234">DNA repair</keyword>
<feature type="compositionally biased region" description="Gly residues" evidence="2">
    <location>
        <begin position="261"/>
        <end position="281"/>
    </location>
</feature>
<keyword evidence="1" id="KW-0227">DNA damage</keyword>
<reference evidence="3" key="1">
    <citation type="journal article" date="2021" name="Proc. Natl. Acad. Sci. U.S.A.">
        <title>Three genomes in the algal genus Volvox reveal the fate of a haploid sex-determining region after a transition to homothallism.</title>
        <authorList>
            <person name="Yamamoto K."/>
            <person name="Hamaji T."/>
            <person name="Kawai-Toyooka H."/>
            <person name="Matsuzaki R."/>
            <person name="Takahashi F."/>
            <person name="Nishimura Y."/>
            <person name="Kawachi M."/>
            <person name="Noguchi H."/>
            <person name="Minakuchi Y."/>
            <person name="Umen J.G."/>
            <person name="Toyoda A."/>
            <person name="Nozaki H."/>
        </authorList>
    </citation>
    <scope>NUCLEOTIDE SEQUENCE</scope>
    <source>
        <strain evidence="3">NIES-3786</strain>
    </source>
</reference>